<reference evidence="6 7" key="1">
    <citation type="submission" date="2017-12" db="EMBL/GenBank/DDBJ databases">
        <title>Sequencing the genomes of 1000 Actinobacteria strains.</title>
        <authorList>
            <person name="Klenk H.-P."/>
        </authorList>
    </citation>
    <scope>NUCLEOTIDE SEQUENCE [LARGE SCALE GENOMIC DNA]</scope>
    <source>
        <strain evidence="6 7">DSM 44489</strain>
    </source>
</reference>
<sequence length="280" mass="29691">MSHRPFRFGLVTVSPADPKSWTSTARWAEDAGISALLLPDLPAPVPAPLTALSYAAAATTTLQVGTWVLANDFRNPFVLAREAATLDLVSDGRFQLGLGAGQTAIGYGELGIAAESDRVRFERLAESVGILNALFRGERVETTGAHYANTGTTLVPTPPRKVPLLLAAGGRRATELAAAEADTVAFSTFSRDQLTRQVGWLDSAAGPRNPDIERALRFSTPTSTIGPPMPDDAPTLLTGSPARAADQLRRLRDEFAISYIVLDDDAARELAPVVSLLSGT</sequence>
<evidence type="ECO:0000256" key="3">
    <source>
        <dbReference type="ARBA" id="ARBA00023002"/>
    </source>
</evidence>
<dbReference type="RefSeq" id="WP_101468991.1">
    <property type="nucleotide sequence ID" value="NZ_PJMW01000003.1"/>
</dbReference>
<organism evidence="6 7">
    <name type="scientific">Nocardia fluminea</name>
    <dbReference type="NCBI Taxonomy" id="134984"/>
    <lineage>
        <taxon>Bacteria</taxon>
        <taxon>Bacillati</taxon>
        <taxon>Actinomycetota</taxon>
        <taxon>Actinomycetes</taxon>
        <taxon>Mycobacteriales</taxon>
        <taxon>Nocardiaceae</taxon>
        <taxon>Nocardia</taxon>
    </lineage>
</organism>
<evidence type="ECO:0000256" key="1">
    <source>
        <dbReference type="ARBA" id="ARBA00022630"/>
    </source>
</evidence>
<proteinExistence type="predicted"/>
<dbReference type="OrthoDB" id="4547216at2"/>
<keyword evidence="4 6" id="KW-0503">Monooxygenase</keyword>
<dbReference type="PANTHER" id="PTHR42847:SF4">
    <property type="entry name" value="ALKANESULFONATE MONOOXYGENASE-RELATED"/>
    <property type="match status" value="1"/>
</dbReference>
<keyword evidence="1" id="KW-0285">Flavoprotein</keyword>
<dbReference type="Gene3D" id="3.20.20.30">
    <property type="entry name" value="Luciferase-like domain"/>
    <property type="match status" value="1"/>
</dbReference>
<keyword evidence="3" id="KW-0560">Oxidoreductase</keyword>
<keyword evidence="7" id="KW-1185">Reference proteome</keyword>
<protein>
    <submittedName>
        <fullName evidence="6">Alkanesulfonate monooxygenase SsuD/methylene tetrahydromethanopterin reductase-like flavin-dependent oxidoreductase (Luciferase family)</fullName>
    </submittedName>
</protein>
<dbReference type="GO" id="GO:0046306">
    <property type="term" value="P:alkanesulfonate catabolic process"/>
    <property type="evidence" value="ECO:0007669"/>
    <property type="project" value="TreeGrafter"/>
</dbReference>
<keyword evidence="2" id="KW-0288">FMN</keyword>
<dbReference type="InterPro" id="IPR050172">
    <property type="entry name" value="SsuD_RutA_monooxygenase"/>
</dbReference>
<dbReference type="EMBL" id="PJMW01000003">
    <property type="protein sequence ID" value="PKV76837.1"/>
    <property type="molecule type" value="Genomic_DNA"/>
</dbReference>
<accession>A0A2N3V5D0</accession>
<dbReference type="Pfam" id="PF00296">
    <property type="entry name" value="Bac_luciferase"/>
    <property type="match status" value="1"/>
</dbReference>
<dbReference type="InterPro" id="IPR036661">
    <property type="entry name" value="Luciferase-like_sf"/>
</dbReference>
<gene>
    <name evidence="6" type="ORF">ATK86_7244</name>
</gene>
<name>A0A2N3V5D0_9NOCA</name>
<evidence type="ECO:0000313" key="6">
    <source>
        <dbReference type="EMBL" id="PKV76837.1"/>
    </source>
</evidence>
<dbReference type="GO" id="GO:0008726">
    <property type="term" value="F:alkanesulfonate monooxygenase activity"/>
    <property type="evidence" value="ECO:0007669"/>
    <property type="project" value="TreeGrafter"/>
</dbReference>
<dbReference type="Proteomes" id="UP000233766">
    <property type="component" value="Unassembled WGS sequence"/>
</dbReference>
<dbReference type="SUPFAM" id="SSF51679">
    <property type="entry name" value="Bacterial luciferase-like"/>
    <property type="match status" value="1"/>
</dbReference>
<evidence type="ECO:0000256" key="4">
    <source>
        <dbReference type="ARBA" id="ARBA00023033"/>
    </source>
</evidence>
<evidence type="ECO:0000259" key="5">
    <source>
        <dbReference type="Pfam" id="PF00296"/>
    </source>
</evidence>
<dbReference type="InterPro" id="IPR011251">
    <property type="entry name" value="Luciferase-like_dom"/>
</dbReference>
<dbReference type="PANTHER" id="PTHR42847">
    <property type="entry name" value="ALKANESULFONATE MONOOXYGENASE"/>
    <property type="match status" value="1"/>
</dbReference>
<comment type="caution">
    <text evidence="6">The sequence shown here is derived from an EMBL/GenBank/DDBJ whole genome shotgun (WGS) entry which is preliminary data.</text>
</comment>
<evidence type="ECO:0000313" key="7">
    <source>
        <dbReference type="Proteomes" id="UP000233766"/>
    </source>
</evidence>
<dbReference type="AlphaFoldDB" id="A0A2N3V5D0"/>
<evidence type="ECO:0000256" key="2">
    <source>
        <dbReference type="ARBA" id="ARBA00022643"/>
    </source>
</evidence>
<feature type="domain" description="Luciferase-like" evidence="5">
    <location>
        <begin position="14"/>
        <end position="206"/>
    </location>
</feature>